<gene>
    <name evidence="1" type="ORF">DFR71_2846</name>
</gene>
<dbReference type="AlphaFoldDB" id="A0A4R1FQA4"/>
<accession>A0A4R1FQA4</accession>
<evidence type="ECO:0000313" key="1">
    <source>
        <dbReference type="EMBL" id="TCJ96813.1"/>
    </source>
</evidence>
<reference evidence="1 2" key="1">
    <citation type="submission" date="2019-03" db="EMBL/GenBank/DDBJ databases">
        <title>Genomic Encyclopedia of Type Strains, Phase IV (KMG-IV): sequencing the most valuable type-strain genomes for metagenomic binning, comparative biology and taxonomic classification.</title>
        <authorList>
            <person name="Goeker M."/>
        </authorList>
    </citation>
    <scope>NUCLEOTIDE SEQUENCE [LARGE SCALE GENOMIC DNA]</scope>
    <source>
        <strain evidence="1 2">DSM 44684</strain>
    </source>
</reference>
<dbReference type="STRING" id="1210063.GCA_001612665_00504"/>
<dbReference type="Proteomes" id="UP000294856">
    <property type="component" value="Unassembled WGS sequence"/>
</dbReference>
<dbReference type="PROSITE" id="PS51257">
    <property type="entry name" value="PROKAR_LIPOPROTEIN"/>
    <property type="match status" value="1"/>
</dbReference>
<dbReference type="RefSeq" id="WP_067445502.1">
    <property type="nucleotide sequence ID" value="NZ_SMFR01000002.1"/>
</dbReference>
<dbReference type="Pfam" id="PF25682">
    <property type="entry name" value="Phage_VG64"/>
    <property type="match status" value="1"/>
</dbReference>
<name>A0A4R1FQA4_9NOCA</name>
<dbReference type="InterPro" id="IPR058243">
    <property type="entry name" value="Phage_VG64"/>
</dbReference>
<protein>
    <submittedName>
        <fullName evidence="1">Uncharacterized protein</fullName>
    </submittedName>
</protein>
<dbReference type="OrthoDB" id="1643293at2"/>
<keyword evidence="2" id="KW-1185">Reference proteome</keyword>
<organism evidence="1 2">
    <name type="scientific">Nocardia alba</name>
    <dbReference type="NCBI Taxonomy" id="225051"/>
    <lineage>
        <taxon>Bacteria</taxon>
        <taxon>Bacillati</taxon>
        <taxon>Actinomycetota</taxon>
        <taxon>Actinomycetes</taxon>
        <taxon>Mycobacteriales</taxon>
        <taxon>Nocardiaceae</taxon>
        <taxon>Nocardia</taxon>
    </lineage>
</organism>
<proteinExistence type="predicted"/>
<evidence type="ECO:0000313" key="2">
    <source>
        <dbReference type="Proteomes" id="UP000294856"/>
    </source>
</evidence>
<dbReference type="EMBL" id="SMFR01000002">
    <property type="protein sequence ID" value="TCJ96813.1"/>
    <property type="molecule type" value="Genomic_DNA"/>
</dbReference>
<sequence length="128" mass="14166">MTKKLTAAVAAVLTGAIVVTGCSSDADVASKNLSKDADQFKIHRRVVFFNGISDKYLLSIEGKCSIKDENHQLEVTCKTGDDEYKKHFLGLSGNVSYFVEQLEAAEASRYHYKVTFKPEVIIPDINHP</sequence>
<comment type="caution">
    <text evidence="1">The sequence shown here is derived from an EMBL/GenBank/DDBJ whole genome shotgun (WGS) entry which is preliminary data.</text>
</comment>